<organism evidence="1 2">
    <name type="scientific">Paenibacillus terreus</name>
    <dbReference type="NCBI Taxonomy" id="1387834"/>
    <lineage>
        <taxon>Bacteria</taxon>
        <taxon>Bacillati</taxon>
        <taxon>Bacillota</taxon>
        <taxon>Bacilli</taxon>
        <taxon>Bacillales</taxon>
        <taxon>Paenibacillaceae</taxon>
        <taxon>Paenibacillus</taxon>
    </lineage>
</organism>
<keyword evidence="1" id="KW-0946">Virion</keyword>
<sequence length="68" mass="7972">MQEQRLAPHESLEIHEMLNFKTVCLAKTKLMQGIVFDNELKALMEKDIQQSLLDIRELQALYEHAPIH</sequence>
<evidence type="ECO:0000313" key="1">
    <source>
        <dbReference type="EMBL" id="MFB5680397.1"/>
    </source>
</evidence>
<comment type="caution">
    <text evidence="1">The sequence shown here is derived from an EMBL/GenBank/DDBJ whole genome shotgun (WGS) entry which is preliminary data.</text>
</comment>
<dbReference type="Proteomes" id="UP001580407">
    <property type="component" value="Unassembled WGS sequence"/>
</dbReference>
<gene>
    <name evidence="1" type="ORF">ACE3NQ_05625</name>
</gene>
<evidence type="ECO:0000313" key="2">
    <source>
        <dbReference type="Proteomes" id="UP001580407"/>
    </source>
</evidence>
<name>A0ABV5B4H0_9BACL</name>
<accession>A0ABV5B4H0</accession>
<keyword evidence="1" id="KW-0167">Capsid protein</keyword>
<dbReference type="RefSeq" id="WP_375524195.1">
    <property type="nucleotide sequence ID" value="NZ_JBHILM010000004.1"/>
</dbReference>
<reference evidence="1 2" key="1">
    <citation type="submission" date="2024-09" db="EMBL/GenBank/DDBJ databases">
        <authorList>
            <person name="Ruan L."/>
        </authorList>
    </citation>
    <scope>NUCLEOTIDE SEQUENCE [LARGE SCALE GENOMIC DNA]</scope>
    <source>
        <strain evidence="1 2">D33</strain>
    </source>
</reference>
<proteinExistence type="predicted"/>
<keyword evidence="2" id="KW-1185">Reference proteome</keyword>
<protein>
    <submittedName>
        <fullName evidence="1">Spore coat protein</fullName>
    </submittedName>
</protein>
<dbReference type="EMBL" id="JBHILM010000004">
    <property type="protein sequence ID" value="MFB5680397.1"/>
    <property type="molecule type" value="Genomic_DNA"/>
</dbReference>